<keyword evidence="3" id="KW-0998">Cell outer membrane</keyword>
<dbReference type="InterPro" id="IPR011990">
    <property type="entry name" value="TPR-like_helical_dom_sf"/>
</dbReference>
<dbReference type="AlphaFoldDB" id="A0A2K2HDD7"/>
<gene>
    <name evidence="7" type="ORF">C2E25_03100</name>
</gene>
<keyword evidence="1 5" id="KW-0732">Signal</keyword>
<dbReference type="Proteomes" id="UP000236340">
    <property type="component" value="Unassembled WGS sequence"/>
</dbReference>
<accession>A0A2K2HDD7</accession>
<proteinExistence type="inferred from homology"/>
<feature type="domain" description="Outer membrane lipoprotein BamD-like" evidence="6">
    <location>
        <begin position="32"/>
        <end position="216"/>
    </location>
</feature>
<keyword evidence="2" id="KW-0472">Membrane</keyword>
<protein>
    <submittedName>
        <fullName evidence="7">Outer membrane protein assembly factor BamD</fullName>
    </submittedName>
</protein>
<dbReference type="OrthoDB" id="9781894at2"/>
<dbReference type="Gene3D" id="1.25.40.10">
    <property type="entry name" value="Tetratricopeptide repeat domain"/>
    <property type="match status" value="1"/>
</dbReference>
<evidence type="ECO:0000313" key="7">
    <source>
        <dbReference type="EMBL" id="PNU21294.1"/>
    </source>
</evidence>
<dbReference type="SUPFAM" id="SSF48452">
    <property type="entry name" value="TPR-like"/>
    <property type="match status" value="1"/>
</dbReference>
<dbReference type="Pfam" id="PF13525">
    <property type="entry name" value="YfiO"/>
    <property type="match status" value="1"/>
</dbReference>
<dbReference type="EMBL" id="PPFX01000004">
    <property type="protein sequence ID" value="PNU21294.1"/>
    <property type="molecule type" value="Genomic_DNA"/>
</dbReference>
<reference evidence="7 8" key="1">
    <citation type="journal article" date="2018" name="Genome Announc.">
        <title>Genome Sequence of Geothermobacter sp. HR-1 Iron Reducer from the Loihi Seamount.</title>
        <authorList>
            <person name="Smith H."/>
            <person name="Abuyen K."/>
            <person name="Tremblay J."/>
            <person name="Savalia P."/>
            <person name="Perez-Rodriguez I."/>
            <person name="Emerson D."/>
            <person name="Tully B."/>
            <person name="Amend J."/>
        </authorList>
    </citation>
    <scope>NUCLEOTIDE SEQUENCE [LARGE SCALE GENOMIC DNA]</scope>
    <source>
        <strain evidence="7 8">HR-1</strain>
    </source>
</reference>
<keyword evidence="4" id="KW-0802">TPR repeat</keyword>
<dbReference type="RefSeq" id="WP_103114325.1">
    <property type="nucleotide sequence ID" value="NZ_PPFX01000004.1"/>
</dbReference>
<dbReference type="PROSITE" id="PS51257">
    <property type="entry name" value="PROKAR_LIPOPROTEIN"/>
    <property type="match status" value="1"/>
</dbReference>
<dbReference type="InterPro" id="IPR017689">
    <property type="entry name" value="BamD"/>
</dbReference>
<evidence type="ECO:0000256" key="4">
    <source>
        <dbReference type="PROSITE-ProRule" id="PRU00339"/>
    </source>
</evidence>
<evidence type="ECO:0000256" key="1">
    <source>
        <dbReference type="ARBA" id="ARBA00022729"/>
    </source>
</evidence>
<dbReference type="InterPro" id="IPR019734">
    <property type="entry name" value="TPR_rpt"/>
</dbReference>
<dbReference type="PROSITE" id="PS50005">
    <property type="entry name" value="TPR"/>
    <property type="match status" value="1"/>
</dbReference>
<evidence type="ECO:0000313" key="8">
    <source>
        <dbReference type="Proteomes" id="UP000236340"/>
    </source>
</evidence>
<evidence type="ECO:0000256" key="2">
    <source>
        <dbReference type="ARBA" id="ARBA00023136"/>
    </source>
</evidence>
<feature type="chain" id="PRO_5014481905" evidence="5">
    <location>
        <begin position="18"/>
        <end position="244"/>
    </location>
</feature>
<dbReference type="InterPro" id="IPR039565">
    <property type="entry name" value="BamD-like"/>
</dbReference>
<feature type="signal peptide" evidence="5">
    <location>
        <begin position="1"/>
        <end position="17"/>
    </location>
</feature>
<feature type="repeat" description="TPR" evidence="4">
    <location>
        <begin position="197"/>
        <end position="230"/>
    </location>
</feature>
<name>A0A2K2HDD7_9BACT</name>
<sequence>MKFLFSLCALLVLSACASTIVPPPRNAEYYLKQGERMFDRELYEEAIANWEKVRDSYYSPELNIIAEMKIAEAYFLSRKYPEAAAAYEDFIKQHPNSDRLAEAMYYLGLSYYRQILAADRDQTATSNALVTFESMLKRFPQDPRAEEVKVYIGRCRDRLASHEVYVGRFYLKYGKPFAAIRRLEKVFKTYPNYYYRDEAWYYLGKAYLITGQKEKAVQAFNTLFKDFPASQYILQAQKSLEKYY</sequence>
<comment type="caution">
    <text evidence="7">The sequence shown here is derived from an EMBL/GenBank/DDBJ whole genome shotgun (WGS) entry which is preliminary data.</text>
</comment>
<organism evidence="7 8">
    <name type="scientific">Geothermobacter hydrogeniphilus</name>
    <dbReference type="NCBI Taxonomy" id="1969733"/>
    <lineage>
        <taxon>Bacteria</taxon>
        <taxon>Pseudomonadati</taxon>
        <taxon>Thermodesulfobacteriota</taxon>
        <taxon>Desulfuromonadia</taxon>
        <taxon>Desulfuromonadales</taxon>
        <taxon>Geothermobacteraceae</taxon>
        <taxon>Geothermobacter</taxon>
    </lineage>
</organism>
<evidence type="ECO:0000256" key="3">
    <source>
        <dbReference type="ARBA" id="ARBA00023237"/>
    </source>
</evidence>
<evidence type="ECO:0000259" key="6">
    <source>
        <dbReference type="Pfam" id="PF13525"/>
    </source>
</evidence>
<dbReference type="HAMAP" id="MF_00922">
    <property type="entry name" value="OM_assembly_BamD"/>
    <property type="match status" value="1"/>
</dbReference>
<dbReference type="NCBIfam" id="TIGR03302">
    <property type="entry name" value="OM_YfiO"/>
    <property type="match status" value="1"/>
</dbReference>
<evidence type="ECO:0000256" key="5">
    <source>
        <dbReference type="SAM" id="SignalP"/>
    </source>
</evidence>